<name>A0A848D0A8_ANEAE</name>
<dbReference type="OrthoDB" id="2037534at2"/>
<accession>A0A848D0A8</accession>
<dbReference type="Proteomes" id="UP000561326">
    <property type="component" value="Unassembled WGS sequence"/>
</dbReference>
<evidence type="ECO:0000313" key="1">
    <source>
        <dbReference type="EMBL" id="NME99302.1"/>
    </source>
</evidence>
<gene>
    <name evidence="1" type="ORF">HF838_13625</name>
</gene>
<dbReference type="RefSeq" id="WP_021624230.1">
    <property type="nucleotide sequence ID" value="NZ_CABKST010000250.1"/>
</dbReference>
<dbReference type="EMBL" id="JABAGO010000025">
    <property type="protein sequence ID" value="NME99302.1"/>
    <property type="molecule type" value="Genomic_DNA"/>
</dbReference>
<dbReference type="AlphaFoldDB" id="A0A848D0A8"/>
<organism evidence="1 2">
    <name type="scientific">Aneurinibacillus aneurinilyticus</name>
    <name type="common">Bacillus aneurinolyticus</name>
    <dbReference type="NCBI Taxonomy" id="1391"/>
    <lineage>
        <taxon>Bacteria</taxon>
        <taxon>Bacillati</taxon>
        <taxon>Bacillota</taxon>
        <taxon>Bacilli</taxon>
        <taxon>Bacillales</taxon>
        <taxon>Paenibacillaceae</taxon>
        <taxon>Aneurinibacillus group</taxon>
        <taxon>Aneurinibacillus</taxon>
    </lineage>
</organism>
<reference evidence="1 2" key="1">
    <citation type="submission" date="2020-04" db="EMBL/GenBank/DDBJ databases">
        <authorList>
            <person name="Hitch T.C.A."/>
            <person name="Wylensek D."/>
            <person name="Clavel T."/>
        </authorList>
    </citation>
    <scope>NUCLEOTIDE SEQUENCE [LARGE SCALE GENOMIC DNA]</scope>
    <source>
        <strain evidence="1 2">WB01_D5_05</strain>
    </source>
</reference>
<comment type="caution">
    <text evidence="1">The sequence shown here is derived from an EMBL/GenBank/DDBJ whole genome shotgun (WGS) entry which is preliminary data.</text>
</comment>
<dbReference type="GeneID" id="92841286"/>
<dbReference type="Pfam" id="PF19498">
    <property type="entry name" value="DUF6033"/>
    <property type="match status" value="1"/>
</dbReference>
<protein>
    <submittedName>
        <fullName evidence="1">Uncharacterized protein</fullName>
    </submittedName>
</protein>
<dbReference type="InterPro" id="IPR046097">
    <property type="entry name" value="DUF6033"/>
</dbReference>
<evidence type="ECO:0000313" key="2">
    <source>
        <dbReference type="Proteomes" id="UP000561326"/>
    </source>
</evidence>
<sequence length="239" mass="26501">MNLALFNNEIYPGTGASLRSLQQSTAVKESSHMASFDRVLSKVESDGIVDELTRKYGLSVTLESIPKDEKKMEKRIRNGNLSDVTIAPNIAEQMKTDPKLRAKIESDIDIYLKQDIPELQAHEGFGVSVVASGIIIHEDGSKTVWSACVTSPEEVEKGKRIEAEKQKEKEAKRARLEAAHHAQNWISVTLQTSSLRDARPFDNVSGSSNPLAALELARMLPTPNTRQLHNRVLEAIESE</sequence>
<proteinExistence type="predicted"/>